<accession>A0A5B7HJV6</accession>
<proteinExistence type="predicted"/>
<evidence type="ECO:0000313" key="1">
    <source>
        <dbReference type="EMBL" id="MPC68874.1"/>
    </source>
</evidence>
<evidence type="ECO:0000313" key="2">
    <source>
        <dbReference type="Proteomes" id="UP000324222"/>
    </source>
</evidence>
<protein>
    <submittedName>
        <fullName evidence="1">Uncharacterized protein</fullName>
    </submittedName>
</protein>
<name>A0A5B7HJV6_PORTR</name>
<comment type="caution">
    <text evidence="1">The sequence shown here is derived from an EMBL/GenBank/DDBJ whole genome shotgun (WGS) entry which is preliminary data.</text>
</comment>
<dbReference type="EMBL" id="VSRR010028526">
    <property type="protein sequence ID" value="MPC68874.1"/>
    <property type="molecule type" value="Genomic_DNA"/>
</dbReference>
<sequence length="103" mass="11967">MRPSTEGANSYIREVDRVYEYVTVSLTTTTTTTTSYQLMPHLFDGERKFLPHTVLGDVCLYFRRHGCPWRLRELQGESHVVKEAHRTLGHSIMERKLAKGKEN</sequence>
<keyword evidence="2" id="KW-1185">Reference proteome</keyword>
<reference evidence="1 2" key="1">
    <citation type="submission" date="2019-05" db="EMBL/GenBank/DDBJ databases">
        <title>Another draft genome of Portunus trituberculatus and its Hox gene families provides insights of decapod evolution.</title>
        <authorList>
            <person name="Jeong J.-H."/>
            <person name="Song I."/>
            <person name="Kim S."/>
            <person name="Choi T."/>
            <person name="Kim D."/>
            <person name="Ryu S."/>
            <person name="Kim W."/>
        </authorList>
    </citation>
    <scope>NUCLEOTIDE SEQUENCE [LARGE SCALE GENOMIC DNA]</scope>
    <source>
        <tissue evidence="1">Muscle</tissue>
    </source>
</reference>
<gene>
    <name evidence="1" type="ORF">E2C01_063084</name>
</gene>
<organism evidence="1 2">
    <name type="scientific">Portunus trituberculatus</name>
    <name type="common">Swimming crab</name>
    <name type="synonym">Neptunus trituberculatus</name>
    <dbReference type="NCBI Taxonomy" id="210409"/>
    <lineage>
        <taxon>Eukaryota</taxon>
        <taxon>Metazoa</taxon>
        <taxon>Ecdysozoa</taxon>
        <taxon>Arthropoda</taxon>
        <taxon>Crustacea</taxon>
        <taxon>Multicrustacea</taxon>
        <taxon>Malacostraca</taxon>
        <taxon>Eumalacostraca</taxon>
        <taxon>Eucarida</taxon>
        <taxon>Decapoda</taxon>
        <taxon>Pleocyemata</taxon>
        <taxon>Brachyura</taxon>
        <taxon>Eubrachyura</taxon>
        <taxon>Portunoidea</taxon>
        <taxon>Portunidae</taxon>
        <taxon>Portuninae</taxon>
        <taxon>Portunus</taxon>
    </lineage>
</organism>
<dbReference type="Proteomes" id="UP000324222">
    <property type="component" value="Unassembled WGS sequence"/>
</dbReference>
<dbReference type="AlphaFoldDB" id="A0A5B7HJV6"/>